<evidence type="ECO:0000313" key="2">
    <source>
        <dbReference type="EMBL" id="MBC8751068.1"/>
    </source>
</evidence>
<dbReference type="PANTHER" id="PTHR37549">
    <property type="entry name" value="LIPOPROTEIN LPRI"/>
    <property type="match status" value="1"/>
</dbReference>
<proteinExistence type="predicted"/>
<organism evidence="2 3">
    <name type="scientific">Paraburkholderia podalyriae</name>
    <dbReference type="NCBI Taxonomy" id="1938811"/>
    <lineage>
        <taxon>Bacteria</taxon>
        <taxon>Pseudomonadati</taxon>
        <taxon>Pseudomonadota</taxon>
        <taxon>Betaproteobacteria</taxon>
        <taxon>Burkholderiales</taxon>
        <taxon>Burkholderiaceae</taxon>
        <taxon>Paraburkholderia</taxon>
    </lineage>
</organism>
<sequence length="197" mass="21645">MNLLRPLVIAGLLLAHPYANATSFDCQRGRSPTERMICGDSALSTLDDTLGQLYWKARRRVAQRRAFIDDSDSKWAWREANCRGAACLRTWYATRIDELQRLLASLSSGARHAASVDAEANADASTLQCTAAKPGLVVNEQCASVIGHSGKRWKYQPRDADWFCGVATLEAADMAPLQAQSQMQMQMQPQVQASAGQ</sequence>
<name>A0ABR7PXS7_9BURK</name>
<reference evidence="2 3" key="1">
    <citation type="submission" date="2019-09" db="EMBL/GenBank/DDBJ databases">
        <title>Paraburkholderia podalyriae sp. nov., A South African Podalyria-associated rhizobium.</title>
        <authorList>
            <person name="Mavima L."/>
            <person name="Beukes C.W."/>
            <person name="Palmer M."/>
            <person name="De Meyer S.E."/>
            <person name="James E.K."/>
            <person name="Maluk M."/>
            <person name="Avontuur J.R."/>
            <person name="Chan W.Y."/>
            <person name="Venter S.N."/>
            <person name="Steenkamp E.T."/>
        </authorList>
    </citation>
    <scope>NUCLEOTIDE SEQUENCE [LARGE SCALE GENOMIC DNA]</scope>
    <source>
        <strain evidence="2 3">WC7.3b</strain>
    </source>
</reference>
<feature type="signal peptide" evidence="1">
    <location>
        <begin position="1"/>
        <end position="21"/>
    </location>
</feature>
<dbReference type="RefSeq" id="WP_187638002.1">
    <property type="nucleotide sequence ID" value="NZ_VZQQ01000045.1"/>
</dbReference>
<keyword evidence="3" id="KW-1185">Reference proteome</keyword>
<keyword evidence="1" id="KW-0732">Signal</keyword>
<dbReference type="InterPro" id="IPR052755">
    <property type="entry name" value="Lysozyme_Inhibitor_LprI"/>
</dbReference>
<evidence type="ECO:0000256" key="1">
    <source>
        <dbReference type="SAM" id="SignalP"/>
    </source>
</evidence>
<dbReference type="EMBL" id="VZQQ01000045">
    <property type="protein sequence ID" value="MBC8751068.1"/>
    <property type="molecule type" value="Genomic_DNA"/>
</dbReference>
<dbReference type="Proteomes" id="UP000736373">
    <property type="component" value="Unassembled WGS sequence"/>
</dbReference>
<feature type="chain" id="PRO_5046461962" description="DUF1311 domain-containing protein" evidence="1">
    <location>
        <begin position="22"/>
        <end position="197"/>
    </location>
</feature>
<gene>
    <name evidence="2" type="ORF">F6X42_32225</name>
</gene>
<comment type="caution">
    <text evidence="2">The sequence shown here is derived from an EMBL/GenBank/DDBJ whole genome shotgun (WGS) entry which is preliminary data.</text>
</comment>
<protein>
    <recommendedName>
        <fullName evidence="4">DUF1311 domain-containing protein</fullName>
    </recommendedName>
</protein>
<evidence type="ECO:0000313" key="3">
    <source>
        <dbReference type="Proteomes" id="UP000736373"/>
    </source>
</evidence>
<accession>A0ABR7PXS7</accession>
<dbReference type="PANTHER" id="PTHR37549:SF1">
    <property type="entry name" value="LIPOPROTEIN LPRI"/>
    <property type="match status" value="1"/>
</dbReference>
<evidence type="ECO:0008006" key="4">
    <source>
        <dbReference type="Google" id="ProtNLM"/>
    </source>
</evidence>